<dbReference type="InterPro" id="IPR029472">
    <property type="entry name" value="Copia-like_N"/>
</dbReference>
<organism evidence="2 3">
    <name type="scientific">Nelumbo nucifera</name>
    <name type="common">Sacred lotus</name>
    <dbReference type="NCBI Taxonomy" id="4432"/>
    <lineage>
        <taxon>Eukaryota</taxon>
        <taxon>Viridiplantae</taxon>
        <taxon>Streptophyta</taxon>
        <taxon>Embryophyta</taxon>
        <taxon>Tracheophyta</taxon>
        <taxon>Spermatophyta</taxon>
        <taxon>Magnoliopsida</taxon>
        <taxon>Proteales</taxon>
        <taxon>Nelumbonaceae</taxon>
        <taxon>Nelumbo</taxon>
    </lineage>
</organism>
<dbReference type="InParanoid" id="A0A1U8Q5D0"/>
<dbReference type="KEGG" id="nnu:109114897"/>
<evidence type="ECO:0000313" key="3">
    <source>
        <dbReference type="RefSeq" id="XP_019053807.1"/>
    </source>
</evidence>
<dbReference type="PANTHER" id="PTHR37610">
    <property type="entry name" value="CCHC-TYPE DOMAIN-CONTAINING PROTEIN"/>
    <property type="match status" value="1"/>
</dbReference>
<protein>
    <submittedName>
        <fullName evidence="3">Uncharacterized protein LOC109114897</fullName>
    </submittedName>
</protein>
<reference evidence="3" key="1">
    <citation type="submission" date="2025-08" db="UniProtKB">
        <authorList>
            <consortium name="RefSeq"/>
        </authorList>
    </citation>
    <scope>IDENTIFICATION</scope>
</reference>
<dbReference type="RefSeq" id="XP_019053807.1">
    <property type="nucleotide sequence ID" value="XM_019198262.1"/>
</dbReference>
<name>A0A1U8Q5D0_NELNU</name>
<proteinExistence type="predicted"/>
<dbReference type="OrthoDB" id="5544992at2759"/>
<dbReference type="PANTHER" id="PTHR37610:SF97">
    <property type="entry name" value="RETROTRANSPOSON GAG DOMAIN-CONTAINING PROTEIN"/>
    <property type="match status" value="1"/>
</dbReference>
<accession>A0A1U8Q5D0</accession>
<dbReference type="Pfam" id="PF14244">
    <property type="entry name" value="Retrotran_gag_3"/>
    <property type="match status" value="1"/>
</dbReference>
<evidence type="ECO:0000259" key="1">
    <source>
        <dbReference type="Pfam" id="PF14244"/>
    </source>
</evidence>
<dbReference type="OMA" id="XQAINEL"/>
<dbReference type="Proteomes" id="UP000189703">
    <property type="component" value="Unplaced"/>
</dbReference>
<evidence type="ECO:0000313" key="2">
    <source>
        <dbReference type="Proteomes" id="UP000189703"/>
    </source>
</evidence>
<gene>
    <name evidence="3" type="primary">LOC109114897</name>
</gene>
<dbReference type="AlphaFoldDB" id="A0A1U8Q5D0"/>
<sequence length="292" mass="33493">MVVKSNGCRDTEIRDVDYSDPTSPYYHGTSNNPGMVLVTTLLNGDNYLTWKRAMTNALWAKNKIGFVDNTILKPDKTKPTKLFAWKKCNSMVISWIYNALTRELHDNVAYMDDSHVIWLDLKERFSQGNAPCVFHLKQELALLKQNDLSILMYYTKMMAIWDELSIYIPTPVCTCYTCGVMKDLVVEHEKNHVYQFLMGLNDHFSTVRSNILGMEPLPSVSKAYALITKEEKHQLVSGQWNPTIEATTFHVTDQAKGGSKKAKDRPKLRCDHYKKTLHNKDIFYKLVGCPPS</sequence>
<feature type="domain" description="Retrotransposon Copia-like N-terminal" evidence="1">
    <location>
        <begin position="30"/>
        <end position="75"/>
    </location>
</feature>
<keyword evidence="2" id="KW-1185">Reference proteome</keyword>
<dbReference type="GeneID" id="109114897"/>